<dbReference type="RefSeq" id="WP_223927768.1">
    <property type="nucleotide sequence ID" value="NZ_BPTU01000003.1"/>
</dbReference>
<organism evidence="1 2">
    <name type="scientific">Prevotella lacticifex</name>
    <dbReference type="NCBI Taxonomy" id="2854755"/>
    <lineage>
        <taxon>Bacteria</taxon>
        <taxon>Pseudomonadati</taxon>
        <taxon>Bacteroidota</taxon>
        <taxon>Bacteroidia</taxon>
        <taxon>Bacteroidales</taxon>
        <taxon>Prevotellaceae</taxon>
        <taxon>Prevotella</taxon>
    </lineage>
</organism>
<dbReference type="GeneID" id="72468352"/>
<proteinExistence type="predicted"/>
<dbReference type="Proteomes" id="UP000825483">
    <property type="component" value="Unassembled WGS sequence"/>
</dbReference>
<evidence type="ECO:0000313" key="1">
    <source>
        <dbReference type="EMBL" id="GJG57448.1"/>
    </source>
</evidence>
<dbReference type="EMBL" id="BPUB01000001">
    <property type="protein sequence ID" value="GJG57448.1"/>
    <property type="molecule type" value="Genomic_DNA"/>
</dbReference>
<dbReference type="SUPFAM" id="SSF46955">
    <property type="entry name" value="Putative DNA-binding domain"/>
    <property type="match status" value="1"/>
</dbReference>
<dbReference type="InterPro" id="IPR009061">
    <property type="entry name" value="DNA-bd_dom_put_sf"/>
</dbReference>
<gene>
    <name evidence="1" type="ORF">PRLR5076_02990</name>
</gene>
<accession>A0A9R1C7H3</accession>
<comment type="caution">
    <text evidence="1">The sequence shown here is derived from an EMBL/GenBank/DDBJ whole genome shotgun (WGS) entry which is preliminary data.</text>
</comment>
<sequence>MKLLLAAIVQHLYQNDAYIRELTKEINNLDESMEIDGVEPPHAPPGVLDFNSFLKSANIEMGSKDVMTILGISSSTLTRWRSDKKVKFRYLSSNHVVYPYSDLYEAIRSGKATCKGFSNIDALERMEDYLLKVSNFKNISLPSYLHKP</sequence>
<dbReference type="AlphaFoldDB" id="A0A9R1C7H3"/>
<evidence type="ECO:0008006" key="3">
    <source>
        <dbReference type="Google" id="ProtNLM"/>
    </source>
</evidence>
<protein>
    <recommendedName>
        <fullName evidence="3">DNA-binding protein</fullName>
    </recommendedName>
</protein>
<keyword evidence="2" id="KW-1185">Reference proteome</keyword>
<reference evidence="1" key="1">
    <citation type="journal article" date="2022" name="Int. J. Syst. Evol. Microbiol.">
        <title>Prevotella lacticifex sp. nov., isolated from the rumen of cows.</title>
        <authorList>
            <person name="Shinkai T."/>
            <person name="Ikeyama N."/>
            <person name="Kumagai M."/>
            <person name="Ohmori H."/>
            <person name="Sakamoto M."/>
            <person name="Ohkuma M."/>
            <person name="Mitsumori M."/>
        </authorList>
    </citation>
    <scope>NUCLEOTIDE SEQUENCE</scope>
    <source>
        <strain evidence="1">R5076</strain>
    </source>
</reference>
<evidence type="ECO:0000313" key="2">
    <source>
        <dbReference type="Proteomes" id="UP000825483"/>
    </source>
</evidence>
<name>A0A9R1C7H3_9BACT</name>